<protein>
    <submittedName>
        <fullName evidence="1">Uncharacterized protein</fullName>
    </submittedName>
</protein>
<dbReference type="AlphaFoldDB" id="A0AAE1V5W9"/>
<reference evidence="1" key="1">
    <citation type="submission" date="2023-12" db="EMBL/GenBank/DDBJ databases">
        <title>Genome assembly of Anisodus tanguticus.</title>
        <authorList>
            <person name="Wang Y.-J."/>
        </authorList>
    </citation>
    <scope>NUCLEOTIDE SEQUENCE</scope>
    <source>
        <strain evidence="1">KB-2021</strain>
        <tissue evidence="1">Leaf</tissue>
    </source>
</reference>
<name>A0AAE1V5W9_9SOLA</name>
<dbReference type="Proteomes" id="UP001291623">
    <property type="component" value="Unassembled WGS sequence"/>
</dbReference>
<gene>
    <name evidence="1" type="ORF">RND71_023263</name>
</gene>
<evidence type="ECO:0000313" key="1">
    <source>
        <dbReference type="EMBL" id="KAK4357653.1"/>
    </source>
</evidence>
<keyword evidence="2" id="KW-1185">Reference proteome</keyword>
<accession>A0AAE1V5W9</accession>
<comment type="caution">
    <text evidence="1">The sequence shown here is derived from an EMBL/GenBank/DDBJ whole genome shotgun (WGS) entry which is preliminary data.</text>
</comment>
<dbReference type="EMBL" id="JAVYJV010000012">
    <property type="protein sequence ID" value="KAK4357653.1"/>
    <property type="molecule type" value="Genomic_DNA"/>
</dbReference>
<evidence type="ECO:0000313" key="2">
    <source>
        <dbReference type="Proteomes" id="UP001291623"/>
    </source>
</evidence>
<organism evidence="1 2">
    <name type="scientific">Anisodus tanguticus</name>
    <dbReference type="NCBI Taxonomy" id="243964"/>
    <lineage>
        <taxon>Eukaryota</taxon>
        <taxon>Viridiplantae</taxon>
        <taxon>Streptophyta</taxon>
        <taxon>Embryophyta</taxon>
        <taxon>Tracheophyta</taxon>
        <taxon>Spermatophyta</taxon>
        <taxon>Magnoliopsida</taxon>
        <taxon>eudicotyledons</taxon>
        <taxon>Gunneridae</taxon>
        <taxon>Pentapetalae</taxon>
        <taxon>asterids</taxon>
        <taxon>lamiids</taxon>
        <taxon>Solanales</taxon>
        <taxon>Solanaceae</taxon>
        <taxon>Solanoideae</taxon>
        <taxon>Hyoscyameae</taxon>
        <taxon>Anisodus</taxon>
    </lineage>
</organism>
<proteinExistence type="predicted"/>
<sequence length="61" mass="7179">MDANIELQQLKSCINQRRMFVCFSCFKKICGSFFFLVALLNELWYIVVSISVECFNQMLKS</sequence>